<sequence length="126" mass="13972">MKKCILLLLLAVHLNAFGQILSKIRPVNLTAQQDSIVRGFASQYRPIYTVDGHFYGYFKLDASAPSSTASIMLQNNSVSAFSHDIILSGECSFVVLDPPPLFEQWGWTKPPTLLESVCDLLIDTIL</sequence>
<dbReference type="EMBL" id="QRVA01000025">
    <property type="protein sequence ID" value="RGS14575.1"/>
    <property type="molecule type" value="Genomic_DNA"/>
</dbReference>
<evidence type="ECO:0000313" key="7">
    <source>
        <dbReference type="EMBL" id="RGS14575.1"/>
    </source>
</evidence>
<reference evidence="10 11" key="1">
    <citation type="submission" date="2018-08" db="EMBL/GenBank/DDBJ databases">
        <title>A genome reference for cultivated species of the human gut microbiota.</title>
        <authorList>
            <person name="Zou Y."/>
            <person name="Xue W."/>
            <person name="Luo G."/>
        </authorList>
    </citation>
    <scope>NUCLEOTIDE SEQUENCE [LARGE SCALE GENOMIC DNA]</scope>
    <source>
        <strain evidence="7 10">AF24-12</strain>
        <strain evidence="9 11">AM16-54</strain>
        <strain evidence="8 12">OF03-3</strain>
    </source>
</reference>
<keyword evidence="1" id="KW-0732">Signal</keyword>
<evidence type="ECO:0000313" key="10">
    <source>
        <dbReference type="Proteomes" id="UP000283872"/>
    </source>
</evidence>
<organism evidence="7 10">
    <name type="scientific">Segatella copri</name>
    <dbReference type="NCBI Taxonomy" id="165179"/>
    <lineage>
        <taxon>Bacteria</taxon>
        <taxon>Pseudomonadati</taxon>
        <taxon>Bacteroidota</taxon>
        <taxon>Bacteroidia</taxon>
        <taxon>Bacteroidales</taxon>
        <taxon>Prevotellaceae</taxon>
        <taxon>Segatella</taxon>
    </lineage>
</organism>
<dbReference type="EMBL" id="QRKB01000032">
    <property type="protein sequence ID" value="RHH79386.1"/>
    <property type="molecule type" value="Genomic_DNA"/>
</dbReference>
<evidence type="ECO:0000313" key="12">
    <source>
        <dbReference type="Proteomes" id="UP000285604"/>
    </source>
</evidence>
<evidence type="ECO:0000256" key="1">
    <source>
        <dbReference type="SAM" id="SignalP"/>
    </source>
</evidence>
<comment type="caution">
    <text evidence="7">The sequence shown here is derived from an EMBL/GenBank/DDBJ whole genome shotgun (WGS) entry which is preliminary data.</text>
</comment>
<accession>A0A413HQK7</accession>
<dbReference type="EMBL" id="JAPDVG010000001">
    <property type="protein sequence ID" value="MCW4132451.1"/>
    <property type="molecule type" value="Genomic_DNA"/>
</dbReference>
<evidence type="ECO:0000313" key="15">
    <source>
        <dbReference type="Proteomes" id="UP000421408"/>
    </source>
</evidence>
<proteinExistence type="predicted"/>
<evidence type="ECO:0000313" key="4">
    <source>
        <dbReference type="EMBL" id="MQN08589.1"/>
    </source>
</evidence>
<name>A0A413HQK7_9BACT</name>
<dbReference type="Proteomes" id="UP001208620">
    <property type="component" value="Unassembled WGS sequence"/>
</dbReference>
<evidence type="ECO:0000313" key="11">
    <source>
        <dbReference type="Proteomes" id="UP000284548"/>
    </source>
</evidence>
<dbReference type="Proteomes" id="UP000284548">
    <property type="component" value="Unassembled WGS sequence"/>
</dbReference>
<dbReference type="Proteomes" id="UP001209417">
    <property type="component" value="Unassembled WGS sequence"/>
</dbReference>
<evidence type="ECO:0000313" key="9">
    <source>
        <dbReference type="EMBL" id="RHH79386.1"/>
    </source>
</evidence>
<evidence type="ECO:0000313" key="13">
    <source>
        <dbReference type="Proteomes" id="UP000406735"/>
    </source>
</evidence>
<evidence type="ECO:0000313" key="8">
    <source>
        <dbReference type="EMBL" id="RGX94196.1"/>
    </source>
</evidence>
<gene>
    <name evidence="9" type="ORF">DW192_11720</name>
    <name evidence="7" type="ORF">DWY11_10330</name>
    <name evidence="8" type="ORF">DXA63_09010</name>
    <name evidence="6" type="ORF">F7D59_02555</name>
    <name evidence="5" type="ORF">F7D74_05080</name>
    <name evidence="4" type="ORF">F7D97_01280</name>
    <name evidence="3" type="ORF">ONT01_11340</name>
    <name evidence="2" type="ORF">ONT19_12845</name>
</gene>
<evidence type="ECO:0000313" key="3">
    <source>
        <dbReference type="EMBL" id="MCW4138350.1"/>
    </source>
</evidence>
<evidence type="ECO:0000313" key="2">
    <source>
        <dbReference type="EMBL" id="MCW4132451.1"/>
    </source>
</evidence>
<evidence type="ECO:0000313" key="5">
    <source>
        <dbReference type="EMBL" id="MQN83369.1"/>
    </source>
</evidence>
<dbReference type="EMBL" id="VZBQ01000028">
    <property type="protein sequence ID" value="MQN88769.1"/>
    <property type="molecule type" value="Genomic_DNA"/>
</dbReference>
<feature type="chain" id="PRO_5042713701" evidence="1">
    <location>
        <begin position="19"/>
        <end position="126"/>
    </location>
</feature>
<dbReference type="EMBL" id="JAPDVD010000001">
    <property type="protein sequence ID" value="MCW4138350.1"/>
    <property type="molecule type" value="Genomic_DNA"/>
</dbReference>
<dbReference type="EMBL" id="VZCY01000010">
    <property type="protein sequence ID" value="MQN08589.1"/>
    <property type="molecule type" value="Genomic_DNA"/>
</dbReference>
<dbReference type="EMBL" id="VZCC01000025">
    <property type="protein sequence ID" value="MQN83369.1"/>
    <property type="molecule type" value="Genomic_DNA"/>
</dbReference>
<evidence type="ECO:0000313" key="6">
    <source>
        <dbReference type="EMBL" id="MQN88769.1"/>
    </source>
</evidence>
<dbReference type="Proteomes" id="UP000421408">
    <property type="component" value="Unassembled WGS sequence"/>
</dbReference>
<reference evidence="2" key="3">
    <citation type="submission" date="2022-11" db="EMBL/GenBank/DDBJ databases">
        <title>Genomic repertoires linked with pathogenic potency of arthritogenic Prevotella copri isolated from the gut of rheumatoid arthritis patients.</title>
        <authorList>
            <person name="Nii T."/>
            <person name="Maeda Y."/>
            <person name="Motooka D."/>
            <person name="Naito M."/>
            <person name="Matsumoto Y."/>
            <person name="Ogawa T."/>
            <person name="Oguro-Igashira E."/>
            <person name="Kishikawa T."/>
            <person name="Yamashita M."/>
            <person name="Koizumi S."/>
            <person name="Kurakawa T."/>
            <person name="Okumura R."/>
            <person name="Kayama H."/>
            <person name="Murakami M."/>
            <person name="Sakaguchi T."/>
            <person name="Das B."/>
            <person name="Nakamura S."/>
            <person name="Okada Y."/>
            <person name="Kumanogoh A."/>
            <person name="Takeda K."/>
        </authorList>
    </citation>
    <scope>NUCLEOTIDE SEQUENCE</scope>
    <source>
        <strain evidence="2">H019-1</strain>
        <strain evidence="3">H105_2-2</strain>
    </source>
</reference>
<dbReference type="RefSeq" id="WP_118081077.1">
    <property type="nucleotide sequence ID" value="NZ_CATKVS010000004.1"/>
</dbReference>
<feature type="signal peptide" evidence="1">
    <location>
        <begin position="1"/>
        <end position="18"/>
    </location>
</feature>
<dbReference type="Proteomes" id="UP000406735">
    <property type="component" value="Unassembled WGS sequence"/>
</dbReference>
<dbReference type="Proteomes" id="UP000285604">
    <property type="component" value="Unassembled WGS sequence"/>
</dbReference>
<protein>
    <submittedName>
        <fullName evidence="7">Uncharacterized protein</fullName>
    </submittedName>
</protein>
<evidence type="ECO:0000313" key="14">
    <source>
        <dbReference type="Proteomes" id="UP000420635"/>
    </source>
</evidence>
<dbReference type="Proteomes" id="UP000283872">
    <property type="component" value="Unassembled WGS sequence"/>
</dbReference>
<dbReference type="EMBL" id="QSCI01000036">
    <property type="protein sequence ID" value="RGX94196.1"/>
    <property type="molecule type" value="Genomic_DNA"/>
</dbReference>
<reference evidence="13 14" key="2">
    <citation type="submission" date="2019-09" db="EMBL/GenBank/DDBJ databases">
        <title>Distinct polysaccharide growth profiles of human intestinal Prevotella copri isolates.</title>
        <authorList>
            <person name="Fehlner-Peach H."/>
            <person name="Magnabosco C."/>
            <person name="Raghavan V."/>
            <person name="Scher J.U."/>
            <person name="Tett A."/>
            <person name="Cox L.M."/>
            <person name="Gottsegen C."/>
            <person name="Watters A."/>
            <person name="Wiltshire- Gordon J.D."/>
            <person name="Segata N."/>
            <person name="Bonneau R."/>
            <person name="Littman D.R."/>
        </authorList>
    </citation>
    <scope>NUCLEOTIDE SEQUENCE [LARGE SCALE GENOMIC DNA]</scope>
    <source>
        <strain evidence="15">iAA108</strain>
        <strain evidence="5">IAA108</strain>
        <strain evidence="13">iK21513</strain>
        <strain evidence="4">IK21513</strain>
        <strain evidence="6">IP54</strain>
        <strain evidence="14">iP54</strain>
    </source>
</reference>
<dbReference type="Proteomes" id="UP000420635">
    <property type="component" value="Unassembled WGS sequence"/>
</dbReference>
<dbReference type="AlphaFoldDB" id="A0A413HQK7"/>